<organism evidence="6 7">
    <name type="scientific">Mucor lusitanicus CBS 277.49</name>
    <dbReference type="NCBI Taxonomy" id="747725"/>
    <lineage>
        <taxon>Eukaryota</taxon>
        <taxon>Fungi</taxon>
        <taxon>Fungi incertae sedis</taxon>
        <taxon>Mucoromycota</taxon>
        <taxon>Mucoromycotina</taxon>
        <taxon>Mucoromycetes</taxon>
        <taxon>Mucorales</taxon>
        <taxon>Mucorineae</taxon>
        <taxon>Mucoraceae</taxon>
        <taxon>Mucor</taxon>
    </lineage>
</organism>
<dbReference type="OrthoDB" id="269405at2759"/>
<keyword evidence="3" id="KW-0963">Cytoplasm</keyword>
<name>A0A162U1Q9_MUCCL</name>
<dbReference type="InterPro" id="IPR057982">
    <property type="entry name" value="TPR_NAA35"/>
</dbReference>
<evidence type="ECO:0000259" key="5">
    <source>
        <dbReference type="Pfam" id="PF25789"/>
    </source>
</evidence>
<dbReference type="STRING" id="747725.A0A162U1Q9"/>
<dbReference type="PANTHER" id="PTHR21373:SF0">
    <property type="entry name" value="N-ALPHA-ACETYLTRANSFERASE 35, NATC AUXILIARY SUBUNIT"/>
    <property type="match status" value="1"/>
</dbReference>
<dbReference type="EMBL" id="AMYB01000001">
    <property type="protein sequence ID" value="OAD08792.1"/>
    <property type="molecule type" value="Genomic_DNA"/>
</dbReference>
<dbReference type="PANTHER" id="PTHR21373">
    <property type="entry name" value="GLUCOSE REPRESSIBLE PROTEIN MAK10"/>
    <property type="match status" value="1"/>
</dbReference>
<sequence>MQQPLGDLQDAFTELNINIPNEEEQQEYLLPQWKDITSFLDEATNEFDVGQLVHLQSFTLFDAMSAIEIMDPRMDTGMTIEHTFESFDTERRRSPEDTLGIMDRLIVREMAWISGHSLAQTVYTCIYFHHIKKLNELPMPTLTSNMDDIIYGVLRSYILATVKCCHYIWTEMTQGNVYEEEDFTTNLFSLHFNDQNPDVMIFNDIDSSILLLNHLLNTKISDSQKNTVKAILNRVEIRKSFLLSLVYLSKLEGSYLKTAKSELKKILDLLEAVDLTIGNEVADAFDPNINRKLTSQTPPRPVELSPVQESFKEYTLLIQRLHSICDVSDYPSVNSLMNYFLDFAAHQPYPDAFSRSKLNSIFFHNQRIFGTIVVSKFILDSIKETVQPPLWWTSPTRQPAHINPAEFINAHDTLKAYLDRISMVFVEYFKINCHNRSRQRRMLCKVVAEWEILQEEAAGVDEAFHALEKNEEEAATPYYFSSWAYNLKLTMIEKILYLGFELDLYGSHEYIMIYWYTQCVLGSRAYLLDRISNFMDQTIKIPDVYNYLRTSQLMNHSKKCLSEAMLKLLLTAKHTNQFDQRTLVFDDEETRYLHRFKPFIPLISPPHPTYQQFSEIVNIEDFDVSRMIGIIKNDFAEAKKVLEGLLVMSPEETNTEMCHDHFKEDIKNLIRTIVANSIGLNYISETSPKANIDTNFKYHPWFPVLIKK</sequence>
<comment type="caution">
    <text evidence="6">The sequence shown here is derived from an EMBL/GenBank/DDBJ whole genome shotgun (WGS) entry which is preliminary data.</text>
</comment>
<evidence type="ECO:0000259" key="4">
    <source>
        <dbReference type="Pfam" id="PF04112"/>
    </source>
</evidence>
<dbReference type="InterPro" id="IPR007244">
    <property type="entry name" value="Naa35_N"/>
</dbReference>
<comment type="similarity">
    <text evidence="2">Belongs to the MAK10 family.</text>
</comment>
<dbReference type="InterPro" id="IPR057983">
    <property type="entry name" value="NAA35-like_N"/>
</dbReference>
<evidence type="ECO:0000256" key="3">
    <source>
        <dbReference type="ARBA" id="ARBA00022490"/>
    </source>
</evidence>
<dbReference type="Proteomes" id="UP000077051">
    <property type="component" value="Unassembled WGS sequence"/>
</dbReference>
<evidence type="ECO:0000256" key="1">
    <source>
        <dbReference type="ARBA" id="ARBA00004496"/>
    </source>
</evidence>
<feature type="domain" description="NAA35-like TPR repeats" evidence="5">
    <location>
        <begin position="324"/>
        <end position="705"/>
    </location>
</feature>
<evidence type="ECO:0000256" key="2">
    <source>
        <dbReference type="ARBA" id="ARBA00006289"/>
    </source>
</evidence>
<accession>A0A162U1Q9</accession>
<evidence type="ECO:0000313" key="6">
    <source>
        <dbReference type="EMBL" id="OAD08792.1"/>
    </source>
</evidence>
<reference evidence="6 7" key="1">
    <citation type="submission" date="2015-06" db="EMBL/GenBank/DDBJ databases">
        <title>Expansion of signal transduction pathways in fungi by whole-genome duplication.</title>
        <authorList>
            <consortium name="DOE Joint Genome Institute"/>
            <person name="Corrochano L.M."/>
            <person name="Kuo A."/>
            <person name="Marcet-Houben M."/>
            <person name="Polaino S."/>
            <person name="Salamov A."/>
            <person name="Villalobos J.M."/>
            <person name="Alvarez M.I."/>
            <person name="Avalos J."/>
            <person name="Benito E.P."/>
            <person name="Benoit I."/>
            <person name="Burger G."/>
            <person name="Camino L.P."/>
            <person name="Canovas D."/>
            <person name="Cerda-Olmedo E."/>
            <person name="Cheng J.-F."/>
            <person name="Dominguez A."/>
            <person name="Elias M."/>
            <person name="Eslava A.P."/>
            <person name="Glaser F."/>
            <person name="Grimwood J."/>
            <person name="Gutierrez G."/>
            <person name="Heitman J."/>
            <person name="Henrissat B."/>
            <person name="Iturriaga E.A."/>
            <person name="Lang B.F."/>
            <person name="Lavin J.L."/>
            <person name="Lee S."/>
            <person name="Li W."/>
            <person name="Lindquist E."/>
            <person name="Lopez-Garcia S."/>
            <person name="Luque E.M."/>
            <person name="Marcos A.T."/>
            <person name="Martin J."/>
            <person name="Mccluskey K."/>
            <person name="Medina H.R."/>
            <person name="Miralles-Duran A."/>
            <person name="Miyazaki A."/>
            <person name="Munoz-Torres E."/>
            <person name="Oguiza J.A."/>
            <person name="Ohm R."/>
            <person name="Olmedo M."/>
            <person name="Orejas M."/>
            <person name="Ortiz-Castellanos L."/>
            <person name="Pisabarro A.G."/>
            <person name="Rodriguez-Romero J."/>
            <person name="Ruiz-Herrera J."/>
            <person name="Ruiz-Vazquez R."/>
            <person name="Sanz C."/>
            <person name="Schackwitz W."/>
            <person name="Schmutz J."/>
            <person name="Shahriari M."/>
            <person name="Shelest E."/>
            <person name="Silva-Franco F."/>
            <person name="Soanes D."/>
            <person name="Syed K."/>
            <person name="Tagua V.G."/>
            <person name="Talbot N.J."/>
            <person name="Thon M."/>
            <person name="De Vries R.P."/>
            <person name="Wiebenga A."/>
            <person name="Yadav J.S."/>
            <person name="Braun E.L."/>
            <person name="Baker S."/>
            <person name="Garre V."/>
            <person name="Horwitz B."/>
            <person name="Torres-Martinez S."/>
            <person name="Idnurm A."/>
            <person name="Herrera-Estrella A."/>
            <person name="Gabaldon T."/>
            <person name="Grigoriev I.V."/>
        </authorList>
    </citation>
    <scope>NUCLEOTIDE SEQUENCE [LARGE SCALE GENOMIC DNA]</scope>
    <source>
        <strain evidence="6 7">CBS 277.49</strain>
    </source>
</reference>
<proteinExistence type="inferred from homology"/>
<gene>
    <name evidence="6" type="ORF">MUCCIDRAFT_105758</name>
</gene>
<comment type="subcellular location">
    <subcellularLocation>
        <location evidence="1">Cytoplasm</location>
    </subcellularLocation>
</comment>
<protein>
    <submittedName>
        <fullName evidence="6">Uncharacterized protein</fullName>
    </submittedName>
</protein>
<dbReference type="AlphaFoldDB" id="A0A162U1Q9"/>
<dbReference type="VEuPathDB" id="FungiDB:MUCCIDRAFT_105758"/>
<evidence type="ECO:0000313" key="7">
    <source>
        <dbReference type="Proteomes" id="UP000077051"/>
    </source>
</evidence>
<dbReference type="Pfam" id="PF04112">
    <property type="entry name" value="Mak10"/>
    <property type="match status" value="1"/>
</dbReference>
<keyword evidence="7" id="KW-1185">Reference proteome</keyword>
<dbReference type="Pfam" id="PF25789">
    <property type="entry name" value="TPR_NAA35"/>
    <property type="match status" value="1"/>
</dbReference>
<dbReference type="GO" id="GO:0031417">
    <property type="term" value="C:NatC complex"/>
    <property type="evidence" value="ECO:0007669"/>
    <property type="project" value="InterPro"/>
</dbReference>
<feature type="domain" description="NAA35-like N-terminal" evidence="4">
    <location>
        <begin position="50"/>
        <end position="195"/>
    </location>
</feature>